<reference evidence="2 3" key="1">
    <citation type="submission" date="2019-03" db="EMBL/GenBank/DDBJ databases">
        <authorList>
            <person name="Kim M.K.M."/>
        </authorList>
    </citation>
    <scope>NUCLEOTIDE SEQUENCE [LARGE SCALE GENOMIC DNA]</scope>
    <source>
        <strain evidence="2 3">17J68-15</strain>
    </source>
</reference>
<keyword evidence="3" id="KW-1185">Reference proteome</keyword>
<dbReference type="InterPro" id="IPR008969">
    <property type="entry name" value="CarboxyPept-like_regulatory"/>
</dbReference>
<dbReference type="InterPro" id="IPR026444">
    <property type="entry name" value="Secre_tail"/>
</dbReference>
<dbReference type="Pfam" id="PF18962">
    <property type="entry name" value="Por_Secre_tail"/>
    <property type="match status" value="1"/>
</dbReference>
<organism evidence="2 3">
    <name type="scientific">Flaviaesturariibacter aridisoli</name>
    <dbReference type="NCBI Taxonomy" id="2545761"/>
    <lineage>
        <taxon>Bacteria</taxon>
        <taxon>Pseudomonadati</taxon>
        <taxon>Bacteroidota</taxon>
        <taxon>Chitinophagia</taxon>
        <taxon>Chitinophagales</taxon>
        <taxon>Chitinophagaceae</taxon>
        <taxon>Flaviaestuariibacter</taxon>
    </lineage>
</organism>
<evidence type="ECO:0000313" key="2">
    <source>
        <dbReference type="EMBL" id="TCZ63399.1"/>
    </source>
</evidence>
<protein>
    <submittedName>
        <fullName evidence="2">T9SS type A sorting domain-containing protein</fullName>
    </submittedName>
</protein>
<comment type="caution">
    <text evidence="2">The sequence shown here is derived from an EMBL/GenBank/DDBJ whole genome shotgun (WGS) entry which is preliminary data.</text>
</comment>
<dbReference type="AlphaFoldDB" id="A0A4R4DP68"/>
<dbReference type="EMBL" id="SKFH01000084">
    <property type="protein sequence ID" value="TCZ63399.1"/>
    <property type="molecule type" value="Genomic_DNA"/>
</dbReference>
<proteinExistence type="predicted"/>
<feature type="domain" description="Secretion system C-terminal sorting" evidence="1">
    <location>
        <begin position="278"/>
        <end position="349"/>
    </location>
</feature>
<accession>A0A4R4DP68</accession>
<gene>
    <name evidence="2" type="ORF">E0486_18555</name>
</gene>
<evidence type="ECO:0000259" key="1">
    <source>
        <dbReference type="Pfam" id="PF18962"/>
    </source>
</evidence>
<name>A0A4R4DP68_9BACT</name>
<sequence>MHTCHVGTHTNDLQRCTSHLPLPTCQFWLPTCHLWLVPSDLPPLLWHFRAGISVLRVFTSVLRPLSAGSLLLMQHWPLSDGLSNTSCRHCKPIRMFLSWRSPVLVLVSALLAGNANAQPGSAARRKVDTAQQHAPGAGYVDLRSALRGRYHSCFVIDGQDRLRELRGTVTDLQGKGLPFASITLANGTAVLADSNGLFRVPRLSRPAVLRVSYAGFRTVEVTTADTLPAIRMEPLAELKEVVVTAPVIRRIRCGGCILRTRRAYVRRPPAVAAVETRVYPNPARDVVHVPGTADLQSLFLFDMGGRLLRQWGRPAGDPGTISLSGIPPGSYLLRLQFARGRQQTEKIVVVP</sequence>
<dbReference type="SUPFAM" id="SSF49464">
    <property type="entry name" value="Carboxypeptidase regulatory domain-like"/>
    <property type="match status" value="1"/>
</dbReference>
<dbReference type="Pfam" id="PF13620">
    <property type="entry name" value="CarboxypepD_reg"/>
    <property type="match status" value="1"/>
</dbReference>
<dbReference type="Proteomes" id="UP000295164">
    <property type="component" value="Unassembled WGS sequence"/>
</dbReference>
<dbReference type="NCBIfam" id="TIGR04183">
    <property type="entry name" value="Por_Secre_tail"/>
    <property type="match status" value="1"/>
</dbReference>
<evidence type="ECO:0000313" key="3">
    <source>
        <dbReference type="Proteomes" id="UP000295164"/>
    </source>
</evidence>
<dbReference type="OrthoDB" id="9764953at2"/>